<evidence type="ECO:0000256" key="1">
    <source>
        <dbReference type="ARBA" id="ARBA00004766"/>
    </source>
</evidence>
<feature type="binding site" evidence="8">
    <location>
        <begin position="5"/>
        <end position="8"/>
    </location>
    <ligand>
        <name>ATP</name>
        <dbReference type="ChEBI" id="CHEBI:30616"/>
    </ligand>
</feature>
<comment type="pathway">
    <text evidence="10">Amino-acid biosynthesis; L-threonine biosynthesis; L-threonine from L-aspartate: step 1/5.</text>
</comment>
<evidence type="ECO:0000313" key="12">
    <source>
        <dbReference type="EMBL" id="PQL93069.1"/>
    </source>
</evidence>
<dbReference type="PANTHER" id="PTHR21499">
    <property type="entry name" value="ASPARTATE KINASE"/>
    <property type="match status" value="1"/>
</dbReference>
<dbReference type="RefSeq" id="WP_105246588.1">
    <property type="nucleotide sequence ID" value="NZ_PSZM01000036.1"/>
</dbReference>
<dbReference type="GO" id="GO:0005524">
    <property type="term" value="F:ATP binding"/>
    <property type="evidence" value="ECO:0007669"/>
    <property type="project" value="UniProtKB-KW"/>
</dbReference>
<dbReference type="EC" id="2.7.2.4" evidence="9"/>
<dbReference type="OrthoDB" id="9799110at2"/>
<accession>A0A2S8ADQ1</accession>
<dbReference type="NCBIfam" id="TIGR00657">
    <property type="entry name" value="asp_kinases"/>
    <property type="match status" value="1"/>
</dbReference>
<keyword evidence="10" id="KW-0028">Amino-acid biosynthesis</keyword>
<sequence>MNVYKFGGASVKDADSIKNVVNVLRTSGYNNTVIVVSAMGNTTNELEEIVNSYFVNNNYSDCIEKIRKNHFEILSQLFDYKENIFTIINKYFSDLYTFLKKNKSQNYNFIYDQIVSFGELISSQIVSNYLNKSGIINTWIDIRDYIKTDNTYREGKVIWKLTEKNFENFDTSKVYVTQGFLAADDNYFSVTLGREGSDYSAAIIAYCLQAEKMIIWKDVPGVMNADPKYFKEAQLLKFISYEETIELSFYGASVIHPKTIQPLQQKEIPLNVRSFIYPEKKGTIIKKGATIDPLIPCFILKKDIHLLTISSRDFSFMQEKNLSYIFNKLSVLNIKVTMLNIAAVSISLCVEDKYNNLSKLIEELEIFFKLNIIKNVSLYTIRHSNAEIQHKLKSNKNVLLEQLVKNTYQVVINDSL</sequence>
<keyword evidence="6 8" id="KW-0067">ATP-binding</keyword>
<reference evidence="12 13" key="1">
    <citation type="submission" date="2018-02" db="EMBL/GenBank/DDBJ databases">
        <title>Genome sequences of Apibacter spp., gut symbionts of Asian honey bees.</title>
        <authorList>
            <person name="Kwong W.K."/>
            <person name="Steele M.I."/>
            <person name="Moran N.A."/>
        </authorList>
    </citation>
    <scope>NUCLEOTIDE SEQUENCE [LARGE SCALE GENOMIC DNA]</scope>
    <source>
        <strain evidence="13">wkB301</strain>
    </source>
</reference>
<keyword evidence="13" id="KW-1185">Reference proteome</keyword>
<dbReference type="GO" id="GO:0009088">
    <property type="term" value="P:threonine biosynthetic process"/>
    <property type="evidence" value="ECO:0007669"/>
    <property type="project" value="UniProtKB-UniPathway"/>
</dbReference>
<dbReference type="SUPFAM" id="SSF53633">
    <property type="entry name" value="Carbamate kinase-like"/>
    <property type="match status" value="1"/>
</dbReference>
<evidence type="ECO:0000256" key="10">
    <source>
        <dbReference type="RuleBase" id="RU004249"/>
    </source>
</evidence>
<evidence type="ECO:0000256" key="7">
    <source>
        <dbReference type="ARBA" id="ARBA00047872"/>
    </source>
</evidence>
<dbReference type="UniPathway" id="UPA00050">
    <property type="reaction ID" value="UER00461"/>
</dbReference>
<dbReference type="InterPro" id="IPR005260">
    <property type="entry name" value="Asp_kin_monofn"/>
</dbReference>
<dbReference type="InterPro" id="IPR001048">
    <property type="entry name" value="Asp/Glu/Uridylate_kinase"/>
</dbReference>
<dbReference type="Gene3D" id="1.20.120.1320">
    <property type="entry name" value="Aspartokinase, catalytic domain"/>
    <property type="match status" value="1"/>
</dbReference>
<evidence type="ECO:0000256" key="3">
    <source>
        <dbReference type="ARBA" id="ARBA00022679"/>
    </source>
</evidence>
<protein>
    <recommendedName>
        <fullName evidence="9">Aspartokinase</fullName>
        <ecNumber evidence="9">2.7.2.4</ecNumber>
    </recommendedName>
</protein>
<evidence type="ECO:0000256" key="9">
    <source>
        <dbReference type="RuleBase" id="RU003448"/>
    </source>
</evidence>
<dbReference type="Pfam" id="PF00696">
    <property type="entry name" value="AA_kinase"/>
    <property type="match status" value="1"/>
</dbReference>
<dbReference type="Gene3D" id="3.30.70.260">
    <property type="match status" value="2"/>
</dbReference>
<gene>
    <name evidence="12" type="ORF">C4S77_05235</name>
</gene>
<dbReference type="UniPathway" id="UPA00051">
    <property type="reaction ID" value="UER00462"/>
</dbReference>
<evidence type="ECO:0000256" key="5">
    <source>
        <dbReference type="ARBA" id="ARBA00022777"/>
    </source>
</evidence>
<dbReference type="UniPathway" id="UPA00034">
    <property type="reaction ID" value="UER00015"/>
</dbReference>
<dbReference type="EMBL" id="PSZM01000036">
    <property type="protein sequence ID" value="PQL93069.1"/>
    <property type="molecule type" value="Genomic_DNA"/>
</dbReference>
<dbReference type="AlphaFoldDB" id="A0A2S8ADQ1"/>
<dbReference type="PANTHER" id="PTHR21499:SF59">
    <property type="entry name" value="ASPARTOKINASE"/>
    <property type="match status" value="1"/>
</dbReference>
<dbReference type="InterPro" id="IPR036393">
    <property type="entry name" value="AceGlu_kinase-like_sf"/>
</dbReference>
<feature type="binding site" evidence="8">
    <location>
        <position position="43"/>
    </location>
    <ligand>
        <name>substrate</name>
    </ligand>
</feature>
<comment type="caution">
    <text evidence="12">The sequence shown here is derived from an EMBL/GenBank/DDBJ whole genome shotgun (WGS) entry which is preliminary data.</text>
</comment>
<comment type="pathway">
    <text evidence="10">Amino-acid biosynthesis; L-methionine biosynthesis via de novo pathway; L-homoserine from L-aspartate: step 1/3.</text>
</comment>
<keyword evidence="4 8" id="KW-0547">Nucleotide-binding</keyword>
<dbReference type="InterPro" id="IPR001341">
    <property type="entry name" value="Asp_kinase"/>
</dbReference>
<dbReference type="GO" id="GO:0004072">
    <property type="term" value="F:aspartate kinase activity"/>
    <property type="evidence" value="ECO:0007669"/>
    <property type="project" value="UniProtKB-EC"/>
</dbReference>
<evidence type="ECO:0000256" key="2">
    <source>
        <dbReference type="ARBA" id="ARBA00010122"/>
    </source>
</evidence>
<evidence type="ECO:0000259" key="11">
    <source>
        <dbReference type="Pfam" id="PF00696"/>
    </source>
</evidence>
<dbReference type="Proteomes" id="UP000238042">
    <property type="component" value="Unassembled WGS sequence"/>
</dbReference>
<dbReference type="GO" id="GO:0005829">
    <property type="term" value="C:cytosol"/>
    <property type="evidence" value="ECO:0007669"/>
    <property type="project" value="TreeGrafter"/>
</dbReference>
<keyword evidence="3 9" id="KW-0808">Transferase</keyword>
<feature type="domain" description="Aspartate/glutamate/uridylate kinase" evidence="11">
    <location>
        <begin position="2"/>
        <end position="273"/>
    </location>
</feature>
<dbReference type="InterPro" id="IPR042199">
    <property type="entry name" value="AsparK_Bifunc_asparK/hSer_DH"/>
</dbReference>
<evidence type="ECO:0000313" key="13">
    <source>
        <dbReference type="Proteomes" id="UP000238042"/>
    </source>
</evidence>
<evidence type="ECO:0000256" key="6">
    <source>
        <dbReference type="ARBA" id="ARBA00022840"/>
    </source>
</evidence>
<comment type="similarity">
    <text evidence="2 9">Belongs to the aspartokinase family.</text>
</comment>
<dbReference type="GO" id="GO:0009089">
    <property type="term" value="P:lysine biosynthetic process via diaminopimelate"/>
    <property type="evidence" value="ECO:0007669"/>
    <property type="project" value="UniProtKB-UniPathway"/>
</dbReference>
<proteinExistence type="inferred from homology"/>
<dbReference type="InterPro" id="IPR045865">
    <property type="entry name" value="ACT-like_dom_sf"/>
</dbReference>
<evidence type="ECO:0000256" key="4">
    <source>
        <dbReference type="ARBA" id="ARBA00022741"/>
    </source>
</evidence>
<comment type="catalytic activity">
    <reaction evidence="7 9">
        <text>L-aspartate + ATP = 4-phospho-L-aspartate + ADP</text>
        <dbReference type="Rhea" id="RHEA:23776"/>
        <dbReference type="ChEBI" id="CHEBI:29991"/>
        <dbReference type="ChEBI" id="CHEBI:30616"/>
        <dbReference type="ChEBI" id="CHEBI:57535"/>
        <dbReference type="ChEBI" id="CHEBI:456216"/>
        <dbReference type="EC" id="2.7.2.4"/>
    </reaction>
</comment>
<name>A0A2S8ADQ1_9FLAO</name>
<dbReference type="GO" id="GO:0009090">
    <property type="term" value="P:homoserine biosynthetic process"/>
    <property type="evidence" value="ECO:0007669"/>
    <property type="project" value="TreeGrafter"/>
</dbReference>
<evidence type="ECO:0000256" key="8">
    <source>
        <dbReference type="PIRSR" id="PIRSR000726-1"/>
    </source>
</evidence>
<dbReference type="SUPFAM" id="SSF55021">
    <property type="entry name" value="ACT-like"/>
    <property type="match status" value="1"/>
</dbReference>
<dbReference type="PIRSF" id="PIRSF000726">
    <property type="entry name" value="Asp_kin"/>
    <property type="match status" value="1"/>
</dbReference>
<dbReference type="Gene3D" id="3.40.1160.10">
    <property type="entry name" value="Acetylglutamate kinase-like"/>
    <property type="match status" value="1"/>
</dbReference>
<keyword evidence="5 9" id="KW-0418">Kinase</keyword>
<organism evidence="12 13">
    <name type="scientific">Apibacter adventoris</name>
    <dbReference type="NCBI Taxonomy" id="1679466"/>
    <lineage>
        <taxon>Bacteria</taxon>
        <taxon>Pseudomonadati</taxon>
        <taxon>Bacteroidota</taxon>
        <taxon>Flavobacteriia</taxon>
        <taxon>Flavobacteriales</taxon>
        <taxon>Weeksellaceae</taxon>
        <taxon>Apibacter</taxon>
    </lineage>
</organism>
<feature type="binding site" evidence="8">
    <location>
        <position position="119"/>
    </location>
    <ligand>
        <name>substrate</name>
    </ligand>
</feature>
<comment type="pathway">
    <text evidence="1 10">Amino-acid biosynthesis; L-lysine biosynthesis via DAP pathway; (S)-tetrahydrodipicolinate from L-aspartate: step 1/4.</text>
</comment>